<comment type="caution">
    <text evidence="2">The sequence shown here is derived from an EMBL/GenBank/DDBJ whole genome shotgun (WGS) entry which is preliminary data.</text>
</comment>
<dbReference type="InterPro" id="IPR036705">
    <property type="entry name" value="Ribosyl_crysJ1_sf"/>
</dbReference>
<feature type="binding site" evidence="1">
    <location>
        <position position="67"/>
    </location>
    <ligand>
        <name>Mg(2+)</name>
        <dbReference type="ChEBI" id="CHEBI:18420"/>
        <label>1</label>
    </ligand>
</feature>
<dbReference type="PANTHER" id="PTHR16222">
    <property type="entry name" value="ADP-RIBOSYLGLYCOHYDROLASE"/>
    <property type="match status" value="1"/>
</dbReference>
<proteinExistence type="predicted"/>
<reference evidence="2" key="1">
    <citation type="journal article" date="2021" name="PeerJ">
        <title>Extensive microbial diversity within the chicken gut microbiome revealed by metagenomics and culture.</title>
        <authorList>
            <person name="Gilroy R."/>
            <person name="Ravi A."/>
            <person name="Getino M."/>
            <person name="Pursley I."/>
            <person name="Horton D.L."/>
            <person name="Alikhan N.F."/>
            <person name="Baker D."/>
            <person name="Gharbi K."/>
            <person name="Hall N."/>
            <person name="Watson M."/>
            <person name="Adriaenssens E.M."/>
            <person name="Foster-Nyarko E."/>
            <person name="Jarju S."/>
            <person name="Secka A."/>
            <person name="Antonio M."/>
            <person name="Oren A."/>
            <person name="Chaudhuri R.R."/>
            <person name="La Ragione R."/>
            <person name="Hildebrand F."/>
            <person name="Pallen M.J."/>
        </authorList>
    </citation>
    <scope>NUCLEOTIDE SEQUENCE</scope>
    <source>
        <strain evidence="2">ChiHecec3B27-8219</strain>
    </source>
</reference>
<dbReference type="EMBL" id="DXBE01000058">
    <property type="protein sequence ID" value="HIZ69795.1"/>
    <property type="molecule type" value="Genomic_DNA"/>
</dbReference>
<dbReference type="AlphaFoldDB" id="A0A9D2FZV8"/>
<feature type="binding site" evidence="1">
    <location>
        <position position="65"/>
    </location>
    <ligand>
        <name>Mg(2+)</name>
        <dbReference type="ChEBI" id="CHEBI:18420"/>
        <label>1</label>
    </ligand>
</feature>
<evidence type="ECO:0000313" key="3">
    <source>
        <dbReference type="Proteomes" id="UP000824055"/>
    </source>
</evidence>
<protein>
    <submittedName>
        <fullName evidence="2">ADP-ribosylglycohydrolase family protein</fullName>
    </submittedName>
</protein>
<reference evidence="2" key="2">
    <citation type="submission" date="2021-04" db="EMBL/GenBank/DDBJ databases">
        <authorList>
            <person name="Gilroy R."/>
        </authorList>
    </citation>
    <scope>NUCLEOTIDE SEQUENCE</scope>
    <source>
        <strain evidence="2">ChiHecec3B27-8219</strain>
    </source>
</reference>
<dbReference type="SUPFAM" id="SSF101478">
    <property type="entry name" value="ADP-ribosylglycohydrolase"/>
    <property type="match status" value="1"/>
</dbReference>
<dbReference type="GO" id="GO:0046872">
    <property type="term" value="F:metal ion binding"/>
    <property type="evidence" value="ECO:0007669"/>
    <property type="project" value="UniProtKB-KW"/>
</dbReference>
<accession>A0A9D2FZV8</accession>
<dbReference type="Gene3D" id="1.10.4080.10">
    <property type="entry name" value="ADP-ribosylation/Crystallin J1"/>
    <property type="match status" value="1"/>
</dbReference>
<organism evidence="2 3">
    <name type="scientific">Candidatus Prevotella avicola</name>
    <dbReference type="NCBI Taxonomy" id="2838738"/>
    <lineage>
        <taxon>Bacteria</taxon>
        <taxon>Pseudomonadati</taxon>
        <taxon>Bacteroidota</taxon>
        <taxon>Bacteroidia</taxon>
        <taxon>Bacteroidales</taxon>
        <taxon>Prevotellaceae</taxon>
        <taxon>Prevotella</taxon>
    </lineage>
</organism>
<sequence length="314" mass="35417">MKLTETIKDRIRGCVYGQAIGDALGLGTEFMSRDEVRGCYPNGLERYGQMIRDDHRCRWKPGSWTDDTDMMLCIAKARRDNHFDLNQVAHNFKEWFNGNPLGIGRHTYNVLCFADYTKDPMKAADIVWRLYRCRSAANGGLMRTSIVGTSPLAEEEEIANICRLTHPDMRCVGSCVLYVKLIQGLIFRSEQLDVSVLKDIAARYDERIEEYIGLATHDDPSVLAVDDNAMGYTLKTMAVALWSLWHCHSFKEGLLAVVNMGGDADTNAAVACALLGAKYGFSTIPRYYVDNLVGWQLLEEICEDAFRDIEADEK</sequence>
<keyword evidence="1" id="KW-0479">Metal-binding</keyword>
<feature type="binding site" evidence="1">
    <location>
        <position position="266"/>
    </location>
    <ligand>
        <name>Mg(2+)</name>
        <dbReference type="ChEBI" id="CHEBI:18420"/>
        <label>1</label>
    </ligand>
</feature>
<feature type="binding site" evidence="1">
    <location>
        <position position="265"/>
    </location>
    <ligand>
        <name>Mg(2+)</name>
        <dbReference type="ChEBI" id="CHEBI:18420"/>
        <label>1</label>
    </ligand>
</feature>
<evidence type="ECO:0000313" key="2">
    <source>
        <dbReference type="EMBL" id="HIZ69795.1"/>
    </source>
</evidence>
<comment type="cofactor">
    <cofactor evidence="1">
        <name>Mg(2+)</name>
        <dbReference type="ChEBI" id="CHEBI:18420"/>
    </cofactor>
    <text evidence="1">Binds 2 magnesium ions per subunit.</text>
</comment>
<gene>
    <name evidence="2" type="ORF">H9966_07955</name>
</gene>
<keyword evidence="1" id="KW-0460">Magnesium</keyword>
<dbReference type="InterPro" id="IPR050792">
    <property type="entry name" value="ADP-ribosylglycohydrolase"/>
</dbReference>
<dbReference type="Proteomes" id="UP000824055">
    <property type="component" value="Unassembled WGS sequence"/>
</dbReference>
<dbReference type="InterPro" id="IPR005502">
    <property type="entry name" value="Ribosyl_crysJ1"/>
</dbReference>
<evidence type="ECO:0000256" key="1">
    <source>
        <dbReference type="PIRSR" id="PIRSR605502-1"/>
    </source>
</evidence>
<name>A0A9D2FZV8_9BACT</name>
<dbReference type="PANTHER" id="PTHR16222:SF28">
    <property type="entry name" value="ADP-RIBOSYLGLYCOHYDROLASE"/>
    <property type="match status" value="1"/>
</dbReference>
<dbReference type="Pfam" id="PF03747">
    <property type="entry name" value="ADP_ribosyl_GH"/>
    <property type="match status" value="1"/>
</dbReference>
<feature type="binding site" evidence="1">
    <location>
        <position position="263"/>
    </location>
    <ligand>
        <name>Mg(2+)</name>
        <dbReference type="ChEBI" id="CHEBI:18420"/>
        <label>1</label>
    </ligand>
</feature>
<feature type="binding site" evidence="1">
    <location>
        <position position="66"/>
    </location>
    <ligand>
        <name>Mg(2+)</name>
        <dbReference type="ChEBI" id="CHEBI:18420"/>
        <label>1</label>
    </ligand>
</feature>